<feature type="compositionally biased region" description="Low complexity" evidence="1">
    <location>
        <begin position="777"/>
        <end position="800"/>
    </location>
</feature>
<evidence type="ECO:0008006" key="4">
    <source>
        <dbReference type="Google" id="ProtNLM"/>
    </source>
</evidence>
<feature type="region of interest" description="Disordered" evidence="1">
    <location>
        <begin position="575"/>
        <end position="667"/>
    </location>
</feature>
<feature type="region of interest" description="Disordered" evidence="1">
    <location>
        <begin position="700"/>
        <end position="1105"/>
    </location>
</feature>
<reference evidence="2" key="1">
    <citation type="submission" date="2015-01" db="EMBL/GenBank/DDBJ databases">
        <title>The Genome Sequence of Cladophialophora bantiana CBS 173.52.</title>
        <authorList>
            <consortium name="The Broad Institute Genomics Platform"/>
            <person name="Cuomo C."/>
            <person name="de Hoog S."/>
            <person name="Gorbushina A."/>
            <person name="Stielow B."/>
            <person name="Teixiera M."/>
            <person name="Abouelleil A."/>
            <person name="Chapman S.B."/>
            <person name="Priest M."/>
            <person name="Young S.K."/>
            <person name="Wortman J."/>
            <person name="Nusbaum C."/>
            <person name="Birren B."/>
        </authorList>
    </citation>
    <scope>NUCLEOTIDE SEQUENCE [LARGE SCALE GENOMIC DNA]</scope>
    <source>
        <strain evidence="2">CBS 173.52</strain>
    </source>
</reference>
<feature type="compositionally biased region" description="Basic and acidic residues" evidence="1">
    <location>
        <begin position="967"/>
        <end position="993"/>
    </location>
</feature>
<proteinExistence type="predicted"/>
<dbReference type="OrthoDB" id="4070583at2759"/>
<feature type="compositionally biased region" description="Low complexity" evidence="1">
    <location>
        <begin position="276"/>
        <end position="286"/>
    </location>
</feature>
<feature type="compositionally biased region" description="Basic and acidic residues" evidence="1">
    <location>
        <begin position="942"/>
        <end position="953"/>
    </location>
</feature>
<feature type="region of interest" description="Disordered" evidence="1">
    <location>
        <begin position="191"/>
        <end position="294"/>
    </location>
</feature>
<evidence type="ECO:0000313" key="2">
    <source>
        <dbReference type="EMBL" id="KIW98877.1"/>
    </source>
</evidence>
<dbReference type="GeneID" id="27693468"/>
<evidence type="ECO:0000313" key="3">
    <source>
        <dbReference type="Proteomes" id="UP000053789"/>
    </source>
</evidence>
<evidence type="ECO:0000256" key="1">
    <source>
        <dbReference type="SAM" id="MobiDB-lite"/>
    </source>
</evidence>
<dbReference type="RefSeq" id="XP_016625546.1">
    <property type="nucleotide sequence ID" value="XM_016758297.1"/>
</dbReference>
<dbReference type="InterPro" id="IPR024527">
    <property type="entry name" value="Eisosome1"/>
</dbReference>
<gene>
    <name evidence="2" type="ORF">Z519_00540</name>
</gene>
<dbReference type="EMBL" id="KN846980">
    <property type="protein sequence ID" value="KIW98877.1"/>
    <property type="molecule type" value="Genomic_DNA"/>
</dbReference>
<dbReference type="AlphaFoldDB" id="A0A0D2GKE2"/>
<feature type="compositionally biased region" description="Polar residues" evidence="1">
    <location>
        <begin position="194"/>
        <end position="205"/>
    </location>
</feature>
<feature type="compositionally biased region" description="Polar residues" evidence="1">
    <location>
        <begin position="836"/>
        <end position="847"/>
    </location>
</feature>
<feature type="compositionally biased region" description="Low complexity" evidence="1">
    <location>
        <begin position="1068"/>
        <end position="1092"/>
    </location>
</feature>
<dbReference type="GO" id="GO:0070941">
    <property type="term" value="P:eisosome assembly"/>
    <property type="evidence" value="ECO:0007669"/>
    <property type="project" value="TreeGrafter"/>
</dbReference>
<name>A0A0D2GKE2_CLAB1</name>
<feature type="compositionally biased region" description="Basic and acidic residues" evidence="1">
    <location>
        <begin position="1042"/>
        <end position="1064"/>
    </location>
</feature>
<feature type="region of interest" description="Disordered" evidence="1">
    <location>
        <begin position="405"/>
        <end position="440"/>
    </location>
</feature>
<dbReference type="HOGENOM" id="CLU_009741_0_0_1"/>
<dbReference type="PANTHER" id="PTHR28298">
    <property type="entry name" value="EISOSOME PROTEIN 1"/>
    <property type="match status" value="1"/>
</dbReference>
<dbReference type="PANTHER" id="PTHR28298:SF1">
    <property type="entry name" value="EISOSOME PROTEIN 1"/>
    <property type="match status" value="1"/>
</dbReference>
<accession>A0A0D2GKE2</accession>
<feature type="compositionally biased region" description="Basic and acidic residues" evidence="1">
    <location>
        <begin position="1135"/>
        <end position="1151"/>
    </location>
</feature>
<protein>
    <recommendedName>
        <fullName evidence="4">Eisosome protein 1</fullName>
    </recommendedName>
</protein>
<dbReference type="Proteomes" id="UP000053789">
    <property type="component" value="Unassembled WGS sequence"/>
</dbReference>
<feature type="compositionally biased region" description="Basic and acidic residues" evidence="1">
    <location>
        <begin position="575"/>
        <end position="661"/>
    </location>
</feature>
<dbReference type="Pfam" id="PF12757">
    <property type="entry name" value="Eisosome1"/>
    <property type="match status" value="1"/>
</dbReference>
<feature type="compositionally biased region" description="Low complexity" evidence="1">
    <location>
        <begin position="1"/>
        <end position="14"/>
    </location>
</feature>
<feature type="region of interest" description="Disordered" evidence="1">
    <location>
        <begin position="1130"/>
        <end position="1151"/>
    </location>
</feature>
<feature type="compositionally biased region" description="Low complexity" evidence="1">
    <location>
        <begin position="995"/>
        <end position="1027"/>
    </location>
</feature>
<feature type="compositionally biased region" description="Low complexity" evidence="1">
    <location>
        <begin position="917"/>
        <end position="926"/>
    </location>
</feature>
<feature type="compositionally biased region" description="Basic and acidic residues" evidence="1">
    <location>
        <begin position="212"/>
        <end position="222"/>
    </location>
</feature>
<keyword evidence="3" id="KW-1185">Reference proteome</keyword>
<organism evidence="2 3">
    <name type="scientific">Cladophialophora bantiana (strain ATCC 10958 / CBS 173.52 / CDC B-1940 / NIH 8579)</name>
    <name type="common">Xylohypha bantiana</name>
    <dbReference type="NCBI Taxonomy" id="1442370"/>
    <lineage>
        <taxon>Eukaryota</taxon>
        <taxon>Fungi</taxon>
        <taxon>Dikarya</taxon>
        <taxon>Ascomycota</taxon>
        <taxon>Pezizomycotina</taxon>
        <taxon>Eurotiomycetes</taxon>
        <taxon>Chaetothyriomycetidae</taxon>
        <taxon>Chaetothyriales</taxon>
        <taxon>Herpotrichiellaceae</taxon>
        <taxon>Cladophialophora</taxon>
    </lineage>
</organism>
<sequence length="1151" mass="124441">MSASIAHAQALAHPNPHPHHSSFTPSHKLEDQAASAALSVARDTPTTKHSSSSILDEEGRLSAASASTPPLFALQNLQATPRIQFTKLTAAPGAALSLKYARAQDLPSYPSAGGVKLASAGAAASLAESKKRSIELWTPGIIPQANTAAYRAKDYEMEPMWKPELSRAGSQAALAAHRDAAPVDIWTAPETEQGHSAASSALQNPKSPPPITERHVSSDGRQKALLAATASLYGGRRRAESAPTRPASTPVPSAWAIKAATSSQNVRPPSSPTPPSTSELSSAEAARVQHMAKSNVSRQMYTSNPPVAIEVEERRRQEMLRASAVAMARKMFAIQQAQIDEARGIHRSQSHYAAYTARRRAQSDAANQPATTDQVPRYENLEEAARRLAQERLAKLHDEHAEYRQYYGQQSAPPRSRLTLRRGRRTSDIREDDDSDLEESRKIRAQMSLFQGKLAEVDSKKRQADRDALLAVAHKNVTARMNAMDEKVFSETGKTSPQQRELWERQARERAQRESDERLLHVGKVHIGGGKYLEHSEIEAIAKARLQPTLDEITEKAKQQRAKDEELRLEQERLKAEQEAEKKRQAEIKAEQKAVVDREKAEQKAQKAEERRIQQEQKHEERRLRTEQKATEKKARGEASAAERERRRTEKEEKRQTEPGKARFLPSFLGRGAITTGAAAGAATAAVAKGTADVVGGGARALSAPSAVPATMTAEGGEVAGETVHDQVTLDPNEAAHAVAAADTEDTAQPSEESREVAQMAEEEVGPKDNAATARYSTTTPPQEPTSPTSPTSPTLPSSPSKRDSRVKTWFRRFRAGSKTENDLPEHTAAVETDPKQNIDTVGQTTDPVKDEDDQAATDSIRDVALAGRSDNETDDMYGGSVKPFGRVSPIHDGPVAGENTGLGPTVTPGAKERDVSPSSDTSSLSEEPYVIAADVASSKYSTEHAGSKRDSGFDQLATLTDEDEEPRGRKGFRERFLKKVIPGRDKDKEKQKPGPSESAAGTATGTGPASAPAPATAIKHPAATEPQPQPQPPPAETEEAGEAHANPDEHILSETEPLREKVQEPSTTSTEATGNTTVTGTTTPALTHAQTNGDDDEDFDEARDTFDEGRLVSASKVDSGAARLVDVVTPTSAKKSEEKSREGSKFTEEL</sequence>
<feature type="region of interest" description="Disordered" evidence="1">
    <location>
        <begin position="1"/>
        <end position="60"/>
    </location>
</feature>